<dbReference type="InterPro" id="IPR013083">
    <property type="entry name" value="Znf_RING/FYVE/PHD"/>
</dbReference>
<organism evidence="9 10">
    <name type="scientific">Intoshia linei</name>
    <dbReference type="NCBI Taxonomy" id="1819745"/>
    <lineage>
        <taxon>Eukaryota</taxon>
        <taxon>Metazoa</taxon>
        <taxon>Spiralia</taxon>
        <taxon>Lophotrochozoa</taxon>
        <taxon>Mesozoa</taxon>
        <taxon>Orthonectida</taxon>
        <taxon>Rhopaluridae</taxon>
        <taxon>Intoshia</taxon>
    </lineage>
</organism>
<dbReference type="SMART" id="SM00249">
    <property type="entry name" value="PHD"/>
    <property type="match status" value="2"/>
</dbReference>
<dbReference type="SUPFAM" id="SSF52833">
    <property type="entry name" value="Thioredoxin-like"/>
    <property type="match status" value="1"/>
</dbReference>
<evidence type="ECO:0000313" key="9">
    <source>
        <dbReference type="EMBL" id="OAF71333.1"/>
    </source>
</evidence>
<feature type="domain" description="PHD-type" evidence="6">
    <location>
        <begin position="201"/>
        <end position="251"/>
    </location>
</feature>
<keyword evidence="2" id="KW-0677">Repeat</keyword>
<keyword evidence="3 5" id="KW-0863">Zinc-finger</keyword>
<evidence type="ECO:0000313" key="10">
    <source>
        <dbReference type="Proteomes" id="UP000078046"/>
    </source>
</evidence>
<dbReference type="InterPro" id="IPR050701">
    <property type="entry name" value="Histone_Mod_Regulator"/>
</dbReference>
<dbReference type="SMART" id="SM00166">
    <property type="entry name" value="UBX"/>
    <property type="match status" value="1"/>
</dbReference>
<comment type="caution">
    <text evidence="9">The sequence shown here is derived from an EMBL/GenBank/DDBJ whole genome shotgun (WGS) entry which is preliminary data.</text>
</comment>
<evidence type="ECO:0000259" key="7">
    <source>
        <dbReference type="PROSITE" id="PS50033"/>
    </source>
</evidence>
<dbReference type="InterPro" id="IPR006577">
    <property type="entry name" value="UAS"/>
</dbReference>
<dbReference type="EMBL" id="LWCA01000060">
    <property type="protein sequence ID" value="OAF71333.1"/>
    <property type="molecule type" value="Genomic_DNA"/>
</dbReference>
<reference evidence="9 10" key="1">
    <citation type="submission" date="2016-04" db="EMBL/GenBank/DDBJ databases">
        <title>The genome of Intoshia linei affirms orthonectids as highly simplified spiralians.</title>
        <authorList>
            <person name="Mikhailov K.V."/>
            <person name="Slusarev G.S."/>
            <person name="Nikitin M.A."/>
            <person name="Logacheva M.D."/>
            <person name="Penin A."/>
            <person name="Aleoshin V."/>
            <person name="Panchin Y.V."/>
        </authorList>
    </citation>
    <scope>NUCLEOTIDE SEQUENCE [LARGE SCALE GENOMIC DNA]</scope>
    <source>
        <strain evidence="9">Intl2013</strain>
        <tissue evidence="9">Whole animal</tissue>
    </source>
</reference>
<dbReference type="Pfam" id="PF00789">
    <property type="entry name" value="UBX"/>
    <property type="match status" value="1"/>
</dbReference>
<keyword evidence="1" id="KW-0479">Metal-binding</keyword>
<dbReference type="Pfam" id="PF13899">
    <property type="entry name" value="Thioredoxin_7"/>
    <property type="match status" value="1"/>
</dbReference>
<evidence type="ECO:0000259" key="8">
    <source>
        <dbReference type="PROSITE" id="PS51805"/>
    </source>
</evidence>
<dbReference type="SUPFAM" id="SSF57903">
    <property type="entry name" value="FYVE/PHD zinc finger"/>
    <property type="match status" value="1"/>
</dbReference>
<evidence type="ECO:0000256" key="4">
    <source>
        <dbReference type="ARBA" id="ARBA00022833"/>
    </source>
</evidence>
<dbReference type="PROSITE" id="PS50330">
    <property type="entry name" value="UIM"/>
    <property type="match status" value="1"/>
</dbReference>
<keyword evidence="10" id="KW-1185">Reference proteome</keyword>
<dbReference type="InterPro" id="IPR029071">
    <property type="entry name" value="Ubiquitin-like_domsf"/>
</dbReference>
<dbReference type="CDD" id="cd02958">
    <property type="entry name" value="UAS"/>
    <property type="match status" value="1"/>
</dbReference>
<dbReference type="PROSITE" id="PS50033">
    <property type="entry name" value="UBX"/>
    <property type="match status" value="1"/>
</dbReference>
<dbReference type="SMART" id="SM00594">
    <property type="entry name" value="UAS"/>
    <property type="match status" value="1"/>
</dbReference>
<dbReference type="InterPro" id="IPR019786">
    <property type="entry name" value="Zinc_finger_PHD-type_CS"/>
</dbReference>
<keyword evidence="4" id="KW-0862">Zinc</keyword>
<dbReference type="PANTHER" id="PTHR13793">
    <property type="entry name" value="PHD FINGER PROTEINS"/>
    <property type="match status" value="1"/>
</dbReference>
<dbReference type="Proteomes" id="UP000078046">
    <property type="component" value="Unassembled WGS sequence"/>
</dbReference>
<accession>A0A177BCC9</accession>
<proteinExistence type="predicted"/>
<protein>
    <submittedName>
        <fullName evidence="9">Jade family PHD finger protein 3</fullName>
    </submittedName>
</protein>
<dbReference type="InterPro" id="IPR019542">
    <property type="entry name" value="Enhancer_polycomb-like_N"/>
</dbReference>
<dbReference type="PANTHER" id="PTHR13793:SF160">
    <property type="entry name" value="PHD FINGER PROTEIN RHINOCEROS"/>
    <property type="match status" value="1"/>
</dbReference>
<evidence type="ECO:0000256" key="3">
    <source>
        <dbReference type="ARBA" id="ARBA00022771"/>
    </source>
</evidence>
<dbReference type="Gene3D" id="3.40.30.10">
    <property type="entry name" value="Glutaredoxin"/>
    <property type="match status" value="1"/>
</dbReference>
<dbReference type="InterPro" id="IPR001965">
    <property type="entry name" value="Znf_PHD"/>
</dbReference>
<dbReference type="SUPFAM" id="SSF54236">
    <property type="entry name" value="Ubiquitin-like"/>
    <property type="match status" value="1"/>
</dbReference>
<dbReference type="Pfam" id="PF13832">
    <property type="entry name" value="zf-HC5HC2H_2"/>
    <property type="match status" value="1"/>
</dbReference>
<dbReference type="GO" id="GO:0008270">
    <property type="term" value="F:zinc ion binding"/>
    <property type="evidence" value="ECO:0007669"/>
    <property type="project" value="UniProtKB-KW"/>
</dbReference>
<dbReference type="Pfam" id="PF13831">
    <property type="entry name" value="PHD_2"/>
    <property type="match status" value="1"/>
</dbReference>
<dbReference type="InterPro" id="IPR019787">
    <property type="entry name" value="Znf_PHD-finger"/>
</dbReference>
<evidence type="ECO:0000259" key="6">
    <source>
        <dbReference type="PROSITE" id="PS50016"/>
    </source>
</evidence>
<dbReference type="InterPro" id="IPR001012">
    <property type="entry name" value="UBX_dom"/>
</dbReference>
<dbReference type="CDD" id="cd01773">
    <property type="entry name" value="UBX_UBXN7"/>
    <property type="match status" value="1"/>
</dbReference>
<dbReference type="InterPro" id="IPR036249">
    <property type="entry name" value="Thioredoxin-like_sf"/>
</dbReference>
<name>A0A177BCC9_9BILA</name>
<dbReference type="InterPro" id="IPR034732">
    <property type="entry name" value="EPHD"/>
</dbReference>
<dbReference type="Pfam" id="PF10513">
    <property type="entry name" value="EPL1"/>
    <property type="match status" value="1"/>
</dbReference>
<dbReference type="PROSITE" id="PS01359">
    <property type="entry name" value="ZF_PHD_1"/>
    <property type="match status" value="1"/>
</dbReference>
<evidence type="ECO:0000256" key="2">
    <source>
        <dbReference type="ARBA" id="ARBA00022737"/>
    </source>
</evidence>
<dbReference type="PROSITE" id="PS51805">
    <property type="entry name" value="EPHD"/>
    <property type="match status" value="1"/>
</dbReference>
<dbReference type="InterPro" id="IPR003903">
    <property type="entry name" value="UIM_dom"/>
</dbReference>
<dbReference type="PROSITE" id="PS50016">
    <property type="entry name" value="ZF_PHD_2"/>
    <property type="match status" value="1"/>
</dbReference>
<feature type="domain" description="PHD-type" evidence="8">
    <location>
        <begin position="253"/>
        <end position="370"/>
    </location>
</feature>
<dbReference type="AlphaFoldDB" id="A0A177BCC9"/>
<sequence length="938" mass="108944">MKRSNGSMNGSIGSSAVKITNFEEKVPEKKKRNDCPPSVMRKTAELYEKSYISQMTLPDRVNLNEEEYFAIGDVWKVEWQIKGVQVPTGYCKHPDVKIGNKNEMSSKRRLSLPKHYITTNENLLSEQNKYTLVKIPKSKSSRYNCDEHDNVWLKEFNLHLPKKISIDFFEKMMEKLEDECHSKITERIKNIKELGIEYDIDVVCSVCLSPYSNDVNEIVFCDLCDMCVHQYCYGISQIPKGNWLCKPCTYGLKPTCVICNHTNEQLKFKYAFKSNRKSNIWAHVICALWTPDIGIGNTERVESLLNLKSICNKVATIPCVICGSKKGECVTCSHSHCRTKFHIPCAVSCNCYMSNIHETTSLEIFCVKHSIIYRKKNQNANEKFSFSEMKLIQEQKKFKIYNKFYLDMNENVLSKQFKVANDISEPLFSYWKLKRTLNCNPLIAPQMNESEVKKMEEKSLLEQLKRVFSFRRDLEKARNLCYMMKKREKLCTAIAQTHAEIVYTKIEITETLQTTLSNKNTPVRIKRQCLELYNRKKDCFNIEVEFDPVPSDSELILKRKRSNIFRNCPPLNQIDKNADLAFKRYRHKKKSRDDDKEDKIRRPIPHITDKMINPDEFYHHVRDMTEGPINEPFQNSDRFLNNQLSSNFSQDRNQSSQSDVFSKLFEPPKDIIYQGSFESAKKLALKANKWLLVSIYNSAEFVCQTINRDIWKNRAIHDFVKKNFIFWQVVYGSNIASAFVRLYRVDKYPFVVFIDPRTGQQIHKFENISEASFINECISFMYNCKEYGSSNIDVLGSLRDVSELSEADQLRMAIEESLKSQKNDDVDACDSSSIAESSMSACSGDSKPVVQSWRNLLGVNKEQSKISIRFPNRKTEILNVPSDSRIEAIVMYLNEIGYNSTDFSICANLPKRDLTTILDKTLFEAEFYPSETIFVMKL</sequence>
<dbReference type="CDD" id="cd15571">
    <property type="entry name" value="ePHD"/>
    <property type="match status" value="1"/>
</dbReference>
<evidence type="ECO:0000256" key="5">
    <source>
        <dbReference type="PROSITE-ProRule" id="PRU00146"/>
    </source>
</evidence>
<dbReference type="OrthoDB" id="20839at2759"/>
<dbReference type="Gene3D" id="3.10.20.90">
    <property type="entry name" value="Phosphatidylinositol 3-kinase Catalytic Subunit, Chain A, domain 1"/>
    <property type="match status" value="1"/>
</dbReference>
<gene>
    <name evidence="9" type="ORF">A3Q56_00912</name>
</gene>
<dbReference type="InterPro" id="IPR011011">
    <property type="entry name" value="Znf_FYVE_PHD"/>
</dbReference>
<dbReference type="GO" id="GO:0006357">
    <property type="term" value="P:regulation of transcription by RNA polymerase II"/>
    <property type="evidence" value="ECO:0007669"/>
    <property type="project" value="TreeGrafter"/>
</dbReference>
<evidence type="ECO:0000256" key="1">
    <source>
        <dbReference type="ARBA" id="ARBA00022723"/>
    </source>
</evidence>
<feature type="domain" description="UBX" evidence="7">
    <location>
        <begin position="859"/>
        <end position="935"/>
    </location>
</feature>
<dbReference type="CDD" id="cd15492">
    <property type="entry name" value="PHD_BRPF_JADE_like"/>
    <property type="match status" value="1"/>
</dbReference>
<dbReference type="Gene3D" id="3.30.40.10">
    <property type="entry name" value="Zinc/RING finger domain, C3HC4 (zinc finger)"/>
    <property type="match status" value="2"/>
</dbReference>